<dbReference type="EMBL" id="DWYZ01000217">
    <property type="protein sequence ID" value="HJB29463.1"/>
    <property type="molecule type" value="Genomic_DNA"/>
</dbReference>
<dbReference type="InterPro" id="IPR002130">
    <property type="entry name" value="Cyclophilin-type_PPIase_dom"/>
</dbReference>
<dbReference type="Gene3D" id="2.40.100.10">
    <property type="entry name" value="Cyclophilin-like"/>
    <property type="match status" value="1"/>
</dbReference>
<dbReference type="Proteomes" id="UP000823842">
    <property type="component" value="Unassembled WGS sequence"/>
</dbReference>
<evidence type="ECO:0000256" key="3">
    <source>
        <dbReference type="ARBA" id="ARBA00023235"/>
    </source>
</evidence>
<dbReference type="PRINTS" id="PR00153">
    <property type="entry name" value="CSAPPISMRASE"/>
</dbReference>
<reference evidence="7" key="1">
    <citation type="journal article" date="2021" name="PeerJ">
        <title>Extensive microbial diversity within the chicken gut microbiome revealed by metagenomics and culture.</title>
        <authorList>
            <person name="Gilroy R."/>
            <person name="Ravi A."/>
            <person name="Getino M."/>
            <person name="Pursley I."/>
            <person name="Horton D.L."/>
            <person name="Alikhan N.F."/>
            <person name="Baker D."/>
            <person name="Gharbi K."/>
            <person name="Hall N."/>
            <person name="Watson M."/>
            <person name="Adriaenssens E.M."/>
            <person name="Foster-Nyarko E."/>
            <person name="Jarju S."/>
            <person name="Secka A."/>
            <person name="Antonio M."/>
            <person name="Oren A."/>
            <person name="Chaudhuri R.R."/>
            <person name="La Ragione R."/>
            <person name="Hildebrand F."/>
            <person name="Pallen M.J."/>
        </authorList>
    </citation>
    <scope>NUCLEOTIDE SEQUENCE</scope>
    <source>
        <strain evidence="7">ChiSjej1B19-5720</strain>
    </source>
</reference>
<dbReference type="GO" id="GO:0003755">
    <property type="term" value="F:peptidyl-prolyl cis-trans isomerase activity"/>
    <property type="evidence" value="ECO:0007669"/>
    <property type="project" value="UniProtKB-UniRule"/>
</dbReference>
<evidence type="ECO:0000313" key="7">
    <source>
        <dbReference type="EMBL" id="HJB29463.1"/>
    </source>
</evidence>
<keyword evidence="3 4" id="KW-0413">Isomerase</keyword>
<name>A0A9D2LVD9_9FIRM</name>
<dbReference type="InterPro" id="IPR020892">
    <property type="entry name" value="Cyclophilin-type_PPIase_CS"/>
</dbReference>
<organism evidence="7 8">
    <name type="scientific">Candidatus Blautia faecavium</name>
    <dbReference type="NCBI Taxonomy" id="2838487"/>
    <lineage>
        <taxon>Bacteria</taxon>
        <taxon>Bacillati</taxon>
        <taxon>Bacillota</taxon>
        <taxon>Clostridia</taxon>
        <taxon>Lachnospirales</taxon>
        <taxon>Lachnospiraceae</taxon>
        <taxon>Blautia</taxon>
    </lineage>
</organism>
<evidence type="ECO:0000256" key="4">
    <source>
        <dbReference type="RuleBase" id="RU363019"/>
    </source>
</evidence>
<comment type="function">
    <text evidence="1 4">PPIases accelerate the folding of proteins. It catalyzes the cis-trans isomerization of proline imidic peptide bonds in oligopeptides.</text>
</comment>
<feature type="domain" description="PPIase cyclophilin-type" evidence="6">
    <location>
        <begin position="109"/>
        <end position="271"/>
    </location>
</feature>
<dbReference type="PROSITE" id="PS00170">
    <property type="entry name" value="CSA_PPIASE_1"/>
    <property type="match status" value="1"/>
</dbReference>
<dbReference type="PROSITE" id="PS50072">
    <property type="entry name" value="CSA_PPIASE_2"/>
    <property type="match status" value="1"/>
</dbReference>
<dbReference type="PROSITE" id="PS51257">
    <property type="entry name" value="PROKAR_LIPOPROTEIN"/>
    <property type="match status" value="1"/>
</dbReference>
<protein>
    <recommendedName>
        <fullName evidence="4">Peptidyl-prolyl cis-trans isomerase</fullName>
        <shortName evidence="4">PPIase</shortName>
        <ecNumber evidence="4">5.2.1.8</ecNumber>
    </recommendedName>
</protein>
<dbReference type="EC" id="5.2.1.8" evidence="4"/>
<evidence type="ECO:0000313" key="8">
    <source>
        <dbReference type="Proteomes" id="UP000823842"/>
    </source>
</evidence>
<dbReference type="InterPro" id="IPR029000">
    <property type="entry name" value="Cyclophilin-like_dom_sf"/>
</dbReference>
<gene>
    <name evidence="7" type="ORF">IAA06_11820</name>
</gene>
<feature type="region of interest" description="Disordered" evidence="5">
    <location>
        <begin position="164"/>
        <end position="188"/>
    </location>
</feature>
<sequence length="271" mass="28732">MKRKLLAVFCAAAMTSVMLAGCGSNTTTEDTQAEDAAEETTEETDTSSQDETEGTGQTAVDEETAKEAIDEEEAEAAGFTDGTDTEEEDADEETTESAALDTSEPLTGTHHAQINIQDYGTIEVELDADTAPITVTNFVKLAQEGFYDGLTFHRIIDGFMMQGGDPNGDGTGGSDETITGEFSSNGVENDISHERGVISMARATDPDSASSQFFIVQADSQYLDGDYAAFGHVTEGMDIVDQICEEAQPTDENGSIASDAQPVIESIVIID</sequence>
<evidence type="ECO:0000256" key="5">
    <source>
        <dbReference type="SAM" id="MobiDB-lite"/>
    </source>
</evidence>
<dbReference type="InterPro" id="IPR044666">
    <property type="entry name" value="Cyclophilin_A-like"/>
</dbReference>
<comment type="caution">
    <text evidence="7">The sequence shown here is derived from an EMBL/GenBank/DDBJ whole genome shotgun (WGS) entry which is preliminary data.</text>
</comment>
<feature type="signal peptide" evidence="4">
    <location>
        <begin position="1"/>
        <end position="20"/>
    </location>
</feature>
<dbReference type="PANTHER" id="PTHR45625:SF4">
    <property type="entry name" value="PEPTIDYLPROLYL ISOMERASE DOMAIN AND WD REPEAT-CONTAINING PROTEIN 1"/>
    <property type="match status" value="1"/>
</dbReference>
<feature type="compositionally biased region" description="Polar residues" evidence="5">
    <location>
        <begin position="176"/>
        <end position="187"/>
    </location>
</feature>
<dbReference type="SUPFAM" id="SSF50891">
    <property type="entry name" value="Cyclophilin-like"/>
    <property type="match status" value="1"/>
</dbReference>
<keyword evidence="4" id="KW-0732">Signal</keyword>
<dbReference type="GO" id="GO:0006457">
    <property type="term" value="P:protein folding"/>
    <property type="evidence" value="ECO:0007669"/>
    <property type="project" value="InterPro"/>
</dbReference>
<dbReference type="AlphaFoldDB" id="A0A9D2LVD9"/>
<feature type="chain" id="PRO_5039758339" description="Peptidyl-prolyl cis-trans isomerase" evidence="4">
    <location>
        <begin position="21"/>
        <end position="271"/>
    </location>
</feature>
<accession>A0A9D2LVD9</accession>
<dbReference type="CDD" id="cd00317">
    <property type="entry name" value="cyclophilin"/>
    <property type="match status" value="1"/>
</dbReference>
<feature type="region of interest" description="Disordered" evidence="5">
    <location>
        <begin position="22"/>
        <end position="108"/>
    </location>
</feature>
<dbReference type="PANTHER" id="PTHR45625">
    <property type="entry name" value="PEPTIDYL-PROLYL CIS-TRANS ISOMERASE-RELATED"/>
    <property type="match status" value="1"/>
</dbReference>
<dbReference type="Pfam" id="PF00160">
    <property type="entry name" value="Pro_isomerase"/>
    <property type="match status" value="1"/>
</dbReference>
<comment type="similarity">
    <text evidence="4">Belongs to the cyclophilin-type PPIase family.</text>
</comment>
<reference evidence="7" key="2">
    <citation type="submission" date="2021-04" db="EMBL/GenBank/DDBJ databases">
        <authorList>
            <person name="Gilroy R."/>
        </authorList>
    </citation>
    <scope>NUCLEOTIDE SEQUENCE</scope>
    <source>
        <strain evidence="7">ChiSjej1B19-5720</strain>
    </source>
</reference>
<proteinExistence type="inferred from homology"/>
<keyword evidence="2 4" id="KW-0697">Rotamase</keyword>
<evidence type="ECO:0000256" key="2">
    <source>
        <dbReference type="ARBA" id="ARBA00023110"/>
    </source>
</evidence>
<feature type="compositionally biased region" description="Acidic residues" evidence="5">
    <location>
        <begin position="31"/>
        <end position="53"/>
    </location>
</feature>
<comment type="catalytic activity">
    <reaction evidence="4">
        <text>[protein]-peptidylproline (omega=180) = [protein]-peptidylproline (omega=0)</text>
        <dbReference type="Rhea" id="RHEA:16237"/>
        <dbReference type="Rhea" id="RHEA-COMP:10747"/>
        <dbReference type="Rhea" id="RHEA-COMP:10748"/>
        <dbReference type="ChEBI" id="CHEBI:83833"/>
        <dbReference type="ChEBI" id="CHEBI:83834"/>
        <dbReference type="EC" id="5.2.1.8"/>
    </reaction>
</comment>
<evidence type="ECO:0000259" key="6">
    <source>
        <dbReference type="PROSITE" id="PS50072"/>
    </source>
</evidence>
<feature type="compositionally biased region" description="Acidic residues" evidence="5">
    <location>
        <begin position="83"/>
        <end position="95"/>
    </location>
</feature>
<evidence type="ECO:0000256" key="1">
    <source>
        <dbReference type="ARBA" id="ARBA00002388"/>
    </source>
</evidence>